<dbReference type="Gene3D" id="3.30.420.40">
    <property type="match status" value="1"/>
</dbReference>
<dbReference type="EMBL" id="OX459124">
    <property type="protein sequence ID" value="CAI9112649.1"/>
    <property type="molecule type" value="Genomic_DNA"/>
</dbReference>
<reference evidence="6" key="1">
    <citation type="submission" date="2023-03" db="EMBL/GenBank/DDBJ databases">
        <authorList>
            <person name="Julca I."/>
        </authorList>
    </citation>
    <scope>NUCLEOTIDE SEQUENCE</scope>
</reference>
<keyword evidence="5" id="KW-0812">Transmembrane</keyword>
<evidence type="ECO:0000313" key="6">
    <source>
        <dbReference type="EMBL" id="CAI9112649.1"/>
    </source>
</evidence>
<evidence type="ECO:0000256" key="1">
    <source>
        <dbReference type="ARBA" id="ARBA00009283"/>
    </source>
</evidence>
<feature type="active site" description="Proton acceptor" evidence="3">
    <location>
        <position position="195"/>
    </location>
</feature>
<evidence type="ECO:0000313" key="7">
    <source>
        <dbReference type="Proteomes" id="UP001161247"/>
    </source>
</evidence>
<gene>
    <name evidence="6" type="ORF">OLC1_LOCUS19802</name>
</gene>
<accession>A0AAV1E0T9</accession>
<proteinExistence type="inferred from homology"/>
<dbReference type="GO" id="GO:0009134">
    <property type="term" value="P:nucleoside diphosphate catabolic process"/>
    <property type="evidence" value="ECO:0007669"/>
    <property type="project" value="TreeGrafter"/>
</dbReference>
<keyword evidence="4" id="KW-0547">Nucleotide-binding</keyword>
<dbReference type="GO" id="GO:0005524">
    <property type="term" value="F:ATP binding"/>
    <property type="evidence" value="ECO:0007669"/>
    <property type="project" value="UniProtKB-KW"/>
</dbReference>
<keyword evidence="2" id="KW-0378">Hydrolase</keyword>
<feature type="binding site" evidence="4">
    <location>
        <begin position="226"/>
        <end position="230"/>
    </location>
    <ligand>
        <name>ATP</name>
        <dbReference type="ChEBI" id="CHEBI:30616"/>
    </ligand>
</feature>
<keyword evidence="5" id="KW-1133">Transmembrane helix</keyword>
<comment type="similarity">
    <text evidence="1">Belongs to the GDA1/CD39 NTPase family.</text>
</comment>
<keyword evidence="4" id="KW-0067">ATP-binding</keyword>
<sequence length="552" mass="61800">MEPISPSKSKLQVMGFTRTRRILIIGTAIFTVLILVMVCGVFMTRPNINHYESKRGTYYTVVLDCGSTGSRVNVYKWMFKDGSKLPLLLESYPENSDTTYGCQYHCRQTEPGLDKFVGNASGVMVSLEPLIRLAEQWVPVDKHSLTPIFVLATAGMRKLEAESARLVLEDVQKVLKKHSFFYRKDWIRVLSGTEEAHYGWVSLNYKMGIFGNLSRLPSLGLLDLGGSSLQVVTEVDKSRDGDHIMISKVGSFERRILAYSLPAFGLNEAFDRSVVLLTHSEALRERGNGVFEVLHPCLSSSFLQNYTCLGCFVQNRIISENLTSMMEEKRPNTVLLGGSSNWEQCKEVARASAVNLSNPTLPQQSKNSNCIGLSSLAGSMLLNVTSHPNMTRHYNAMSGFFAIYSRLNLSRTANSTNMWETGEHLCPKLWSDHTSTSGQDCFRVPYMASLIEDALCLRNVEVVFGPGDISWTLGAAMIEGDYLWHSTATSDSDIFSLRYYKMISSPFPLFVLLLFLLLVVHYNQVKLPMPSRDASCARACLPSYLCCRSLLF</sequence>
<dbReference type="PANTHER" id="PTHR11782:SF92">
    <property type="entry name" value="APYRASE 7"/>
    <property type="match status" value="1"/>
</dbReference>
<feature type="transmembrane region" description="Helical" evidence="5">
    <location>
        <begin position="21"/>
        <end position="43"/>
    </location>
</feature>
<evidence type="ECO:0000256" key="5">
    <source>
        <dbReference type="SAM" id="Phobius"/>
    </source>
</evidence>
<organism evidence="6 7">
    <name type="scientific">Oldenlandia corymbosa var. corymbosa</name>
    <dbReference type="NCBI Taxonomy" id="529605"/>
    <lineage>
        <taxon>Eukaryota</taxon>
        <taxon>Viridiplantae</taxon>
        <taxon>Streptophyta</taxon>
        <taxon>Embryophyta</taxon>
        <taxon>Tracheophyta</taxon>
        <taxon>Spermatophyta</taxon>
        <taxon>Magnoliopsida</taxon>
        <taxon>eudicotyledons</taxon>
        <taxon>Gunneridae</taxon>
        <taxon>Pentapetalae</taxon>
        <taxon>asterids</taxon>
        <taxon>lamiids</taxon>
        <taxon>Gentianales</taxon>
        <taxon>Rubiaceae</taxon>
        <taxon>Rubioideae</taxon>
        <taxon>Spermacoceae</taxon>
        <taxon>Hedyotis-Oldenlandia complex</taxon>
        <taxon>Oldenlandia</taxon>
    </lineage>
</organism>
<dbReference type="PANTHER" id="PTHR11782">
    <property type="entry name" value="ADENOSINE/GUANOSINE DIPHOSPHATASE"/>
    <property type="match status" value="1"/>
</dbReference>
<dbReference type="Pfam" id="PF01150">
    <property type="entry name" value="GDA1_CD39"/>
    <property type="match status" value="1"/>
</dbReference>
<keyword evidence="7" id="KW-1185">Reference proteome</keyword>
<dbReference type="AlphaFoldDB" id="A0AAV1E0T9"/>
<dbReference type="InterPro" id="IPR000407">
    <property type="entry name" value="GDA1_CD39_NTPase"/>
</dbReference>
<protein>
    <submittedName>
        <fullName evidence="6">OLC1v1013122C1</fullName>
    </submittedName>
</protein>
<dbReference type="GO" id="GO:0016020">
    <property type="term" value="C:membrane"/>
    <property type="evidence" value="ECO:0007669"/>
    <property type="project" value="TreeGrafter"/>
</dbReference>
<evidence type="ECO:0000256" key="4">
    <source>
        <dbReference type="PIRSR" id="PIRSR600407-2"/>
    </source>
</evidence>
<evidence type="ECO:0000256" key="2">
    <source>
        <dbReference type="ARBA" id="ARBA00022801"/>
    </source>
</evidence>
<dbReference type="GO" id="GO:0017110">
    <property type="term" value="F:nucleoside diphosphate phosphatase activity"/>
    <property type="evidence" value="ECO:0007669"/>
    <property type="project" value="TreeGrafter"/>
</dbReference>
<name>A0AAV1E0T9_OLDCO</name>
<dbReference type="Proteomes" id="UP001161247">
    <property type="component" value="Chromosome 7"/>
</dbReference>
<keyword evidence="5" id="KW-0472">Membrane</keyword>
<feature type="transmembrane region" description="Helical" evidence="5">
    <location>
        <begin position="499"/>
        <end position="522"/>
    </location>
</feature>
<evidence type="ECO:0000256" key="3">
    <source>
        <dbReference type="PIRSR" id="PIRSR600407-1"/>
    </source>
</evidence>
<dbReference type="Gene3D" id="3.30.420.150">
    <property type="entry name" value="Exopolyphosphatase. Domain 2"/>
    <property type="match status" value="1"/>
</dbReference>